<evidence type="ECO:0000256" key="1">
    <source>
        <dbReference type="SAM" id="MobiDB-lite"/>
    </source>
</evidence>
<feature type="compositionally biased region" description="Low complexity" evidence="1">
    <location>
        <begin position="436"/>
        <end position="524"/>
    </location>
</feature>
<organism evidence="3 4">
    <name type="scientific">Durusdinium trenchii</name>
    <dbReference type="NCBI Taxonomy" id="1381693"/>
    <lineage>
        <taxon>Eukaryota</taxon>
        <taxon>Sar</taxon>
        <taxon>Alveolata</taxon>
        <taxon>Dinophyceae</taxon>
        <taxon>Suessiales</taxon>
        <taxon>Symbiodiniaceae</taxon>
        <taxon>Durusdinium</taxon>
    </lineage>
</organism>
<gene>
    <name evidence="3" type="ORF">CCMP2556_LOCUS33245</name>
</gene>
<dbReference type="Proteomes" id="UP001642484">
    <property type="component" value="Unassembled WGS sequence"/>
</dbReference>
<dbReference type="EMBL" id="CAXAMN010022250">
    <property type="protein sequence ID" value="CAK9067665.1"/>
    <property type="molecule type" value="Genomic_DNA"/>
</dbReference>
<accession>A0ABP0NV56</accession>
<reference evidence="3 4" key="1">
    <citation type="submission" date="2024-02" db="EMBL/GenBank/DDBJ databases">
        <authorList>
            <person name="Chen Y."/>
            <person name="Shah S."/>
            <person name="Dougan E. K."/>
            <person name="Thang M."/>
            <person name="Chan C."/>
        </authorList>
    </citation>
    <scope>NUCLEOTIDE SEQUENCE [LARGE SCALE GENOMIC DNA]</scope>
</reference>
<name>A0ABP0NV56_9DINO</name>
<protein>
    <recommendedName>
        <fullName evidence="2">WW domain-containing protein</fullName>
    </recommendedName>
</protein>
<sequence>MIQAIAAFSGGLWVQNKLSDLQLPQLSRRINEAETFKLSVQVVAASIPGLSDSGLLTRERPRVSALLNGVRKETEFGDCDADEVLALPGPGCEDLPPCDWQFNETLTFAVTVADVLAGQTVQLWIHTYSDVRFGPFQVNLTRARDVGVCSVELQKQVLPECVASEESGDSTRHQVDTTPRRKGTYSWETPVLPFPLTHVGGAGGAGDFVLGQAAGHLLVKFSMNADPQAMLLRRDRASRPLVERVADPFRQIIAAPVRWVETATEFAKCDGDELYCGVGRGYREADSPLGRRPAVLTADLPPVLSDLPAEGWVKHQGPDGREFWHHTSLGPPPWDRPRMPERVVSINGCVAGTEEDAVLRLPSKEKVAFKEGTHVFKLDLNKGAEATGSQPLARRSSRSLESITAAAPAGMQLARTSSPLEVPAGQSVPSTVPLRQPGAPQAQAPASQQSLSQQQAPQQVQQQRPQQVQQPSQQVQQTSQQVQQPAPQQEQQAQQPQQARQQAQQASQQVQQQTPQMVSRQPQQAPQALMQTAPAGYPSAFSSQSGTGSQSLQLYRMLTPPPTESQLPRASGHAPVMRQPTMPVIPTQKPPVAHVVRKGAEGSFVTVRPARATFAAQVPPNPLAPIRASFA</sequence>
<keyword evidence="4" id="KW-1185">Reference proteome</keyword>
<comment type="caution">
    <text evidence="3">The sequence shown here is derived from an EMBL/GenBank/DDBJ whole genome shotgun (WGS) entry which is preliminary data.</text>
</comment>
<dbReference type="PROSITE" id="PS50020">
    <property type="entry name" value="WW_DOMAIN_2"/>
    <property type="match status" value="1"/>
</dbReference>
<evidence type="ECO:0000313" key="4">
    <source>
        <dbReference type="Proteomes" id="UP001642484"/>
    </source>
</evidence>
<evidence type="ECO:0000259" key="2">
    <source>
        <dbReference type="PROSITE" id="PS50020"/>
    </source>
</evidence>
<dbReference type="InterPro" id="IPR001202">
    <property type="entry name" value="WW_dom"/>
</dbReference>
<proteinExistence type="predicted"/>
<evidence type="ECO:0000313" key="3">
    <source>
        <dbReference type="EMBL" id="CAK9067665.1"/>
    </source>
</evidence>
<feature type="domain" description="WW" evidence="2">
    <location>
        <begin position="311"/>
        <end position="339"/>
    </location>
</feature>
<feature type="region of interest" description="Disordered" evidence="1">
    <location>
        <begin position="420"/>
        <end position="550"/>
    </location>
</feature>